<dbReference type="SMART" id="SM00318">
    <property type="entry name" value="SNc"/>
    <property type="match status" value="1"/>
</dbReference>
<gene>
    <name evidence="2" type="ORF">QV13_04825</name>
</gene>
<dbReference type="Proteomes" id="UP000094412">
    <property type="component" value="Unassembled WGS sequence"/>
</dbReference>
<comment type="caution">
    <text evidence="2">The sequence shown here is derived from an EMBL/GenBank/DDBJ whole genome shotgun (WGS) entry which is preliminary data.</text>
</comment>
<proteinExistence type="predicted"/>
<feature type="domain" description="TNase-like" evidence="1">
    <location>
        <begin position="24"/>
        <end position="142"/>
    </location>
</feature>
<dbReference type="STRING" id="1566387.QV13_04825"/>
<organism evidence="2 3">
    <name type="scientific">Mesorhizobium hungaricum</name>
    <dbReference type="NCBI Taxonomy" id="1566387"/>
    <lineage>
        <taxon>Bacteria</taxon>
        <taxon>Pseudomonadati</taxon>
        <taxon>Pseudomonadota</taxon>
        <taxon>Alphaproteobacteria</taxon>
        <taxon>Hyphomicrobiales</taxon>
        <taxon>Phyllobacteriaceae</taxon>
        <taxon>Mesorhizobium</taxon>
    </lineage>
</organism>
<evidence type="ECO:0000313" key="2">
    <source>
        <dbReference type="EMBL" id="OCX22910.1"/>
    </source>
</evidence>
<evidence type="ECO:0000313" key="3">
    <source>
        <dbReference type="Proteomes" id="UP000094412"/>
    </source>
</evidence>
<dbReference type="InterPro" id="IPR016071">
    <property type="entry name" value="Staphylococal_nuclease_OB-fold"/>
</dbReference>
<evidence type="ECO:0000259" key="1">
    <source>
        <dbReference type="PROSITE" id="PS50830"/>
    </source>
</evidence>
<reference evidence="2 3" key="1">
    <citation type="submission" date="2016-08" db="EMBL/GenBank/DDBJ databases">
        <title>Whole genome sequence of Mesorhizobium sp. strain UASWS1009 isolated from industrial sewage.</title>
        <authorList>
            <person name="Crovadore J."/>
            <person name="Calmin G."/>
            <person name="Chablais R."/>
            <person name="Cochard B."/>
            <person name="Lefort F."/>
        </authorList>
    </citation>
    <scope>NUCLEOTIDE SEQUENCE [LARGE SCALE GENOMIC DNA]</scope>
    <source>
        <strain evidence="2 3">UASWS1009</strain>
    </source>
</reference>
<dbReference type="Gene3D" id="2.40.50.90">
    <property type="match status" value="1"/>
</dbReference>
<dbReference type="PANTHER" id="PTHR12302:SF26">
    <property type="entry name" value="BLR1266 PROTEIN"/>
    <property type="match status" value="1"/>
</dbReference>
<dbReference type="PANTHER" id="PTHR12302">
    <property type="entry name" value="EBNA2 BINDING PROTEIN P100"/>
    <property type="match status" value="1"/>
</dbReference>
<accession>A0A1C2E7F5</accession>
<name>A0A1C2E7F5_9HYPH</name>
<dbReference type="SUPFAM" id="SSF50199">
    <property type="entry name" value="Staphylococcal nuclease"/>
    <property type="match status" value="1"/>
</dbReference>
<protein>
    <submittedName>
        <fullName evidence="2">Succinoglycan biosynthesis protein exoi</fullName>
    </submittedName>
</protein>
<dbReference type="EMBL" id="MDEO01000026">
    <property type="protein sequence ID" value="OCX22910.1"/>
    <property type="molecule type" value="Genomic_DNA"/>
</dbReference>
<sequence length="235" mass="25888">MQPPTSMHLVASSSMDTIAGRASVIDGDTIEIHGERIRFNGIDAPESAQLCTDAGGRTYRCGARSAEALAEWLASSSPTACKFVERDQYGRFVGDCTRADGASVQRWLVRNGHAMDWPRYSNGMFSREQSTAKADKIGIWQGPFQPPWEWRATQRERSDSSSTISLVPSAASSAAASEQSGACSIKGNITRKGERIYHVPGQKYYTQTRISPGKGERWFCSEQEARAAGWRRSQQ</sequence>
<dbReference type="InterPro" id="IPR035437">
    <property type="entry name" value="SNase_OB-fold_sf"/>
</dbReference>
<keyword evidence="3" id="KW-1185">Reference proteome</keyword>
<dbReference type="AlphaFoldDB" id="A0A1C2E7F5"/>
<dbReference type="PROSITE" id="PS50830">
    <property type="entry name" value="TNASE_3"/>
    <property type="match status" value="1"/>
</dbReference>
<dbReference type="Pfam" id="PF00565">
    <property type="entry name" value="SNase"/>
    <property type="match status" value="1"/>
</dbReference>